<protein>
    <submittedName>
        <fullName evidence="5">LCP family protein</fullName>
    </submittedName>
</protein>
<feature type="compositionally biased region" description="Low complexity" evidence="2">
    <location>
        <begin position="175"/>
        <end position="187"/>
    </location>
</feature>
<feature type="transmembrane region" description="Helical" evidence="3">
    <location>
        <begin position="358"/>
        <end position="383"/>
    </location>
</feature>
<evidence type="ECO:0000259" key="4">
    <source>
        <dbReference type="Pfam" id="PF03816"/>
    </source>
</evidence>
<dbReference type="Gene3D" id="3.40.630.190">
    <property type="entry name" value="LCP protein"/>
    <property type="match status" value="1"/>
</dbReference>
<feature type="compositionally biased region" description="Basic and acidic residues" evidence="2">
    <location>
        <begin position="1"/>
        <end position="41"/>
    </location>
</feature>
<dbReference type="RefSeq" id="WP_349301227.1">
    <property type="nucleotide sequence ID" value="NZ_JBEDNQ010000013.1"/>
</dbReference>
<feature type="compositionally biased region" description="Low complexity" evidence="2">
    <location>
        <begin position="118"/>
        <end position="132"/>
    </location>
</feature>
<feature type="compositionally biased region" description="Low complexity" evidence="2">
    <location>
        <begin position="242"/>
        <end position="254"/>
    </location>
</feature>
<dbReference type="InterPro" id="IPR004474">
    <property type="entry name" value="LytR_CpsA_psr"/>
</dbReference>
<dbReference type="PANTHER" id="PTHR33392">
    <property type="entry name" value="POLYISOPRENYL-TEICHOIC ACID--PEPTIDOGLYCAN TEICHOIC ACID TRANSFERASE TAGU"/>
    <property type="match status" value="1"/>
</dbReference>
<evidence type="ECO:0000256" key="3">
    <source>
        <dbReference type="SAM" id="Phobius"/>
    </source>
</evidence>
<feature type="region of interest" description="Disordered" evidence="2">
    <location>
        <begin position="734"/>
        <end position="826"/>
    </location>
</feature>
<evidence type="ECO:0000313" key="5">
    <source>
        <dbReference type="EMBL" id="MEQ3554157.1"/>
    </source>
</evidence>
<feature type="compositionally biased region" description="Low complexity" evidence="2">
    <location>
        <begin position="211"/>
        <end position="224"/>
    </location>
</feature>
<keyword evidence="6" id="KW-1185">Reference proteome</keyword>
<keyword evidence="3" id="KW-0812">Transmembrane</keyword>
<evidence type="ECO:0000313" key="6">
    <source>
        <dbReference type="Proteomes" id="UP001494902"/>
    </source>
</evidence>
<organism evidence="5 6">
    <name type="scientific">Pseudonocardia nematodicida</name>
    <dbReference type="NCBI Taxonomy" id="1206997"/>
    <lineage>
        <taxon>Bacteria</taxon>
        <taxon>Bacillati</taxon>
        <taxon>Actinomycetota</taxon>
        <taxon>Actinomycetes</taxon>
        <taxon>Pseudonocardiales</taxon>
        <taxon>Pseudonocardiaceae</taxon>
        <taxon>Pseudonocardia</taxon>
    </lineage>
</organism>
<gene>
    <name evidence="5" type="ORF">WIS52_27130</name>
</gene>
<evidence type="ECO:0000256" key="1">
    <source>
        <dbReference type="ARBA" id="ARBA00006068"/>
    </source>
</evidence>
<dbReference type="Proteomes" id="UP001494902">
    <property type="component" value="Unassembled WGS sequence"/>
</dbReference>
<sequence>MRRRERDAAARAERDAPWASRSGREAAEPGRGGHSDSRPTDIRSIGAARRGIGDTVRTTARRPDTAAERRRHRAGEPDAPPQERDRAARLSGELPVVARRPQDRSGRPGAPAGGGPARPGARDAGAPPASGTRDPRGAPAAPPPGPSGPPAGRGGPPPPAAAAPAGAPPAGAPGTGTARPPGDRPSGPAGGPPPGPPTERPAAGGAEPGTRRPAAGTPGSGPARPGRPDGPGDPARGRTERPGAPAAAAAGSARPGPPGERPGRPPVSRGAGSRPGSPPAAPAGDRPGAGTSARRRPLDTARASLGAALGLTAASTLLPGSGHLALRRRRTGGLILGTLLAVIGSLAMLVLLSRRSTLLQNLLSTTTLTVIAGALVLGGIAWIAQVARTYALARPRGMPLGQKILGTGTAALLCLTVAVPFGYGVELLNSQRGLLNTLFQGDDATAAEALGKPRLNVLLLGSDAGDDRAGTRTDTMMVASIDTNSGRTTLFSLPRNIQRAEFPPGSEAAEEFPNGFRDASGPEGDYLLNAVYGYGELHPELAPPGPTRFPGLNLLQSTISYMTGLPLDYYMEVDMAGFSSMIDALGGVTVNVGAEPVPVGGVTAGGTYTTPDYYIQPGIQHLDGEDALWFARSRRDGTDYQRMGRQRCLIQAMTTQTTATEVITRFQSIAEVTRDNVSTDMPQTVLPALAVLADEGFRLESVAFDPSLPDPESSTGFFNTARPNVPYMQQVVRDAIAPPPPPPDPAAAPPPQADGSTTPEPTGDATAEPEEEPASAAPQSVEDACAAVGEEDAEGEPQGDGSPAASSSSTTTTGMGPVGGVRREHG</sequence>
<feature type="transmembrane region" description="Helical" evidence="3">
    <location>
        <begin position="404"/>
        <end position="423"/>
    </location>
</feature>
<keyword evidence="3" id="KW-0472">Membrane</keyword>
<feature type="region of interest" description="Disordered" evidence="2">
    <location>
        <begin position="1"/>
        <end position="295"/>
    </location>
</feature>
<evidence type="ECO:0000256" key="2">
    <source>
        <dbReference type="SAM" id="MobiDB-lite"/>
    </source>
</evidence>
<dbReference type="EMBL" id="JBEDNQ010000013">
    <property type="protein sequence ID" value="MEQ3554157.1"/>
    <property type="molecule type" value="Genomic_DNA"/>
</dbReference>
<proteinExistence type="inferred from homology"/>
<feature type="transmembrane region" description="Helical" evidence="3">
    <location>
        <begin position="333"/>
        <end position="352"/>
    </location>
</feature>
<feature type="domain" description="Cell envelope-related transcriptional attenuator" evidence="4">
    <location>
        <begin position="472"/>
        <end position="656"/>
    </location>
</feature>
<feature type="compositionally biased region" description="Pro residues" evidence="2">
    <location>
        <begin position="190"/>
        <end position="199"/>
    </location>
</feature>
<dbReference type="NCBIfam" id="TIGR00350">
    <property type="entry name" value="lytR_cpsA_psr"/>
    <property type="match status" value="1"/>
</dbReference>
<feature type="compositionally biased region" description="Low complexity" evidence="2">
    <location>
        <begin position="266"/>
        <end position="275"/>
    </location>
</feature>
<name>A0ABV1KI67_9PSEU</name>
<feature type="compositionally biased region" description="Pro residues" evidence="2">
    <location>
        <begin position="140"/>
        <end position="171"/>
    </location>
</feature>
<dbReference type="Pfam" id="PF03816">
    <property type="entry name" value="LytR_cpsA_psr"/>
    <property type="match status" value="1"/>
</dbReference>
<keyword evidence="3" id="KW-1133">Transmembrane helix</keyword>
<comment type="caution">
    <text evidence="5">The sequence shown here is derived from an EMBL/GenBank/DDBJ whole genome shotgun (WGS) entry which is preliminary data.</text>
</comment>
<feature type="compositionally biased region" description="Low complexity" evidence="2">
    <location>
        <begin position="801"/>
        <end position="815"/>
    </location>
</feature>
<dbReference type="PANTHER" id="PTHR33392:SF6">
    <property type="entry name" value="POLYISOPRENYL-TEICHOIC ACID--PEPTIDOGLYCAN TEICHOIC ACID TRANSFERASE TAGU"/>
    <property type="match status" value="1"/>
</dbReference>
<feature type="compositionally biased region" description="Low complexity" evidence="2">
    <location>
        <begin position="753"/>
        <end position="766"/>
    </location>
</feature>
<reference evidence="5 6" key="1">
    <citation type="submission" date="2024-03" db="EMBL/GenBank/DDBJ databases">
        <title>Draft genome sequence of Pseudonocardia nematodicida JCM 31783.</title>
        <authorList>
            <person name="Butdee W."/>
            <person name="Duangmal K."/>
        </authorList>
    </citation>
    <scope>NUCLEOTIDE SEQUENCE [LARGE SCALE GENOMIC DNA]</scope>
    <source>
        <strain evidence="5 6">JCM 31783</strain>
    </source>
</reference>
<accession>A0ABV1KI67</accession>
<dbReference type="InterPro" id="IPR050922">
    <property type="entry name" value="LytR/CpsA/Psr_CW_biosynth"/>
</dbReference>
<feature type="compositionally biased region" description="Pro residues" evidence="2">
    <location>
        <begin position="737"/>
        <end position="752"/>
    </location>
</feature>
<comment type="similarity">
    <text evidence="1">Belongs to the LytR/CpsA/Psr (LCP) family.</text>
</comment>